<proteinExistence type="predicted"/>
<reference evidence="2" key="1">
    <citation type="submission" date="2016-06" db="UniProtKB">
        <authorList>
            <consortium name="WormBaseParasite"/>
        </authorList>
    </citation>
    <scope>IDENTIFICATION</scope>
</reference>
<sequence length="46" mass="5121">LLPNAVTESNPDELDEVTSRTPYDNELLREDDDDGDGDNENCIKPS</sequence>
<feature type="compositionally biased region" description="Acidic residues" evidence="1">
    <location>
        <begin position="29"/>
        <end position="39"/>
    </location>
</feature>
<organism evidence="2">
    <name type="scientific">Echinostoma caproni</name>
    <dbReference type="NCBI Taxonomy" id="27848"/>
    <lineage>
        <taxon>Eukaryota</taxon>
        <taxon>Metazoa</taxon>
        <taxon>Spiralia</taxon>
        <taxon>Lophotrochozoa</taxon>
        <taxon>Platyhelminthes</taxon>
        <taxon>Trematoda</taxon>
        <taxon>Digenea</taxon>
        <taxon>Plagiorchiida</taxon>
        <taxon>Echinostomata</taxon>
        <taxon>Echinostomatoidea</taxon>
        <taxon>Echinostomatidae</taxon>
        <taxon>Echinostoma</taxon>
    </lineage>
</organism>
<protein>
    <submittedName>
        <fullName evidence="2">E2F transcription factor 7</fullName>
    </submittedName>
</protein>
<accession>A0A183AET1</accession>
<dbReference type="AlphaFoldDB" id="A0A183AET1"/>
<evidence type="ECO:0000313" key="2">
    <source>
        <dbReference type="WBParaSite" id="ECPE_0000547901-mRNA-1"/>
    </source>
</evidence>
<feature type="region of interest" description="Disordered" evidence="1">
    <location>
        <begin position="1"/>
        <end position="46"/>
    </location>
</feature>
<dbReference type="WBParaSite" id="ECPE_0000547901-mRNA-1">
    <property type="protein sequence ID" value="ECPE_0000547901-mRNA-1"/>
    <property type="gene ID" value="ECPE_0000547901"/>
</dbReference>
<evidence type="ECO:0000256" key="1">
    <source>
        <dbReference type="SAM" id="MobiDB-lite"/>
    </source>
</evidence>
<name>A0A183AET1_9TREM</name>